<reference evidence="2 3" key="1">
    <citation type="submission" date="2021-04" db="EMBL/GenBank/DDBJ databases">
        <title>Paenibacillus sp. DLE-14 whole genome sequence.</title>
        <authorList>
            <person name="Ham Y.J."/>
        </authorList>
    </citation>
    <scope>NUCLEOTIDE SEQUENCE [LARGE SCALE GENOMIC DNA]</scope>
    <source>
        <strain evidence="2 3">DLE-14</strain>
    </source>
</reference>
<accession>A0ABS5C7L3</accession>
<protein>
    <submittedName>
        <fullName evidence="2">ABC transporter substrate-binding protein</fullName>
    </submittedName>
</protein>
<dbReference type="Proteomes" id="UP000673394">
    <property type="component" value="Unassembled WGS sequence"/>
</dbReference>
<evidence type="ECO:0000313" key="3">
    <source>
        <dbReference type="Proteomes" id="UP000673394"/>
    </source>
</evidence>
<keyword evidence="3" id="KW-1185">Reference proteome</keyword>
<dbReference type="PANTHER" id="PTHR43649:SF17">
    <property type="entry name" value="ABC TRANSPORTER SOLUTE BINDING PROTEIN-SUGAR TRANSPORT"/>
    <property type="match status" value="1"/>
</dbReference>
<feature type="domain" description="DUF3502" evidence="1">
    <location>
        <begin position="433"/>
        <end position="500"/>
    </location>
</feature>
<sequence length="502" mass="54690">MFKEKSKLGKSISLILGGSLVLSVVPVASAAGSSTLAPYKLTLYYPGSPAKDEAQIEAKMSRYLTGKINATIDLIPIDWGQWDSKMNLLKASREPMDVIFTAQWNGHANDVAKKVFLALDDAKGPAGNLLSKYGKDITKSLDPAFLAGAKVNGHNYGVPTNKELAAQGGVIYRKDIASKLGLTAQLNAVKTVNDLAPILAKVKAKMPSMTPLFLRDGETFNSHYFIQQDYLGDTTIEGLIRKDGTSTKVITRFDDKKYMDQLSVTRSFYKKGYINRDAATTQLSGQDALKKGNVFMIVASLKPGKDAEMAIAANLAGKLQQINMTERTVSTGETAGSMLGISTTSKDPARAMMFINLLHSDKYLNNLLNFGIQGEHYEKVSTEIIKPGPNAANYNPGATWMFGNQFLNYVWNTEAPDKWAQFKKFNKGAKLSPALGFTFNAQPVKSQVAALVTVRSKYIAGLETGAIDPSKAAEFQKKEKANGLDKVLKEKQKQLNAFLAAK</sequence>
<dbReference type="RefSeq" id="WP_210655782.1">
    <property type="nucleotide sequence ID" value="NZ_JAGKSP010000001.1"/>
</dbReference>
<dbReference type="PANTHER" id="PTHR43649">
    <property type="entry name" value="ARABINOSE-BINDING PROTEIN-RELATED"/>
    <property type="match status" value="1"/>
</dbReference>
<dbReference type="SUPFAM" id="SSF53850">
    <property type="entry name" value="Periplasmic binding protein-like II"/>
    <property type="match status" value="1"/>
</dbReference>
<dbReference type="EMBL" id="JAGKSP010000001">
    <property type="protein sequence ID" value="MBP3961982.1"/>
    <property type="molecule type" value="Genomic_DNA"/>
</dbReference>
<evidence type="ECO:0000313" key="2">
    <source>
        <dbReference type="EMBL" id="MBP3961982.1"/>
    </source>
</evidence>
<comment type="caution">
    <text evidence="2">The sequence shown here is derived from an EMBL/GenBank/DDBJ whole genome shotgun (WGS) entry which is preliminary data.</text>
</comment>
<gene>
    <name evidence="2" type="ORF">I8J30_04605</name>
</gene>
<dbReference type="Gene3D" id="3.40.190.10">
    <property type="entry name" value="Periplasmic binding protein-like II"/>
    <property type="match status" value="1"/>
</dbReference>
<organism evidence="2 3">
    <name type="scientific">Paenibacillus lignilyticus</name>
    <dbReference type="NCBI Taxonomy" id="1172615"/>
    <lineage>
        <taxon>Bacteria</taxon>
        <taxon>Bacillati</taxon>
        <taxon>Bacillota</taxon>
        <taxon>Bacilli</taxon>
        <taxon>Bacillales</taxon>
        <taxon>Paenibacillaceae</taxon>
        <taxon>Paenibacillus</taxon>
    </lineage>
</organism>
<dbReference type="InterPro" id="IPR022627">
    <property type="entry name" value="DUF3502"/>
</dbReference>
<dbReference type="Pfam" id="PF12010">
    <property type="entry name" value="DUF3502"/>
    <property type="match status" value="1"/>
</dbReference>
<name>A0ABS5C7L3_9BACL</name>
<evidence type="ECO:0000259" key="1">
    <source>
        <dbReference type="Pfam" id="PF12010"/>
    </source>
</evidence>
<proteinExistence type="predicted"/>
<dbReference type="InterPro" id="IPR050490">
    <property type="entry name" value="Bact_solute-bd_prot1"/>
</dbReference>